<dbReference type="AlphaFoldDB" id="H2BTC4"/>
<dbReference type="RefSeq" id="WP_006990029.1">
    <property type="nucleotide sequence ID" value="NZ_JH594606.1"/>
</dbReference>
<gene>
    <name evidence="1" type="ORF">Gilli_3114</name>
</gene>
<organism evidence="1 2">
    <name type="scientific">Gillisia limnaea (strain DSM 15749 / LMG 21470 / R-8282)</name>
    <dbReference type="NCBI Taxonomy" id="865937"/>
    <lineage>
        <taxon>Bacteria</taxon>
        <taxon>Pseudomonadati</taxon>
        <taxon>Bacteroidota</taxon>
        <taxon>Flavobacteriia</taxon>
        <taxon>Flavobacteriales</taxon>
        <taxon>Flavobacteriaceae</taxon>
        <taxon>Gillisia</taxon>
    </lineage>
</organism>
<dbReference type="HOGENOM" id="CLU_1459350_0_0_10"/>
<reference evidence="2" key="1">
    <citation type="journal article" date="2012" name="Stand. Genomic Sci.">
        <title>Genome sequence of the Antarctic rhodopsins-containing flavobacterium Gillisia limnaea type strain (R-8282(T)).</title>
        <authorList>
            <person name="Riedel T."/>
            <person name="Held B."/>
            <person name="Nolan M."/>
            <person name="Lucas S."/>
            <person name="Lapidus A."/>
            <person name="Tice H."/>
            <person name="Del Rio T.G."/>
            <person name="Cheng J.F."/>
            <person name="Han C."/>
            <person name="Tapia R."/>
            <person name="Goodwin L.A."/>
            <person name="Pitluck S."/>
            <person name="Liolios K."/>
            <person name="Mavromatis K."/>
            <person name="Pagani I."/>
            <person name="Ivanova N."/>
            <person name="Mikhailova N."/>
            <person name="Pati A."/>
            <person name="Chen A."/>
            <person name="Palaniappan K."/>
            <person name="Land M."/>
            <person name="Rohde M."/>
            <person name="Tindall B.J."/>
            <person name="Detter J.C."/>
            <person name="Goker M."/>
            <person name="Bristow J."/>
            <person name="Eisen J.A."/>
            <person name="Markowitz V."/>
            <person name="Hugenholtz P."/>
            <person name="Kyrpides N.C."/>
            <person name="Klenk H.P."/>
            <person name="Woyke T."/>
        </authorList>
    </citation>
    <scope>NUCLEOTIDE SEQUENCE [LARGE SCALE GENOMIC DNA]</scope>
    <source>
        <strain evidence="2">DSM 15749 / LMG 21470 / R-8282</strain>
    </source>
</reference>
<evidence type="ECO:0000313" key="1">
    <source>
        <dbReference type="EMBL" id="EHQ03723.1"/>
    </source>
</evidence>
<dbReference type="eggNOG" id="ENOG5032Z32">
    <property type="taxonomic scope" value="Bacteria"/>
</dbReference>
<keyword evidence="2" id="KW-1185">Reference proteome</keyword>
<dbReference type="EMBL" id="JH594606">
    <property type="protein sequence ID" value="EHQ03723.1"/>
    <property type="molecule type" value="Genomic_DNA"/>
</dbReference>
<name>H2BTC4_GILLR</name>
<proteinExistence type="predicted"/>
<accession>H2BTC4</accession>
<dbReference type="Proteomes" id="UP000003844">
    <property type="component" value="Unassembled WGS sequence"/>
</dbReference>
<dbReference type="OrthoDB" id="1165032at2"/>
<evidence type="ECO:0000313" key="2">
    <source>
        <dbReference type="Proteomes" id="UP000003844"/>
    </source>
</evidence>
<sequence length="185" mass="21707">MSVKNPEYIGKKEFSNTFNYFREIFRSINHEIPNLYYNFTKYRISMKNLSRISLFVMLLFQSCIKGDDVNECPGICSEEFRNITVEIKDAEGNPVALDSYRVINTVNGNELSTEINDSEFQYFRENGIYPIFSDLYSEEFRQQEITINFKGYIDEVEVISSNYEVGADCCHVYYISGERELQIDQ</sequence>
<protein>
    <submittedName>
        <fullName evidence="1">Uncharacterized protein</fullName>
    </submittedName>
</protein>